<dbReference type="Pfam" id="PF00001">
    <property type="entry name" value="7tm_1"/>
    <property type="match status" value="1"/>
</dbReference>
<dbReference type="FunFam" id="1.20.1070.10:FF:000065">
    <property type="entry name" value="G-protein coupled receptor 4"/>
    <property type="match status" value="1"/>
</dbReference>
<evidence type="ECO:0000256" key="6">
    <source>
        <dbReference type="ARBA" id="ARBA00023040"/>
    </source>
</evidence>
<feature type="transmembrane region" description="Helical" evidence="13">
    <location>
        <begin position="54"/>
        <end position="75"/>
    </location>
</feature>
<evidence type="ECO:0000256" key="4">
    <source>
        <dbReference type="ARBA" id="ARBA00022692"/>
    </source>
</evidence>
<keyword evidence="9 12" id="KW-0675">Receptor</keyword>
<evidence type="ECO:0000259" key="14">
    <source>
        <dbReference type="PROSITE" id="PS50262"/>
    </source>
</evidence>
<reference evidence="15" key="1">
    <citation type="submission" date="2025-08" db="UniProtKB">
        <authorList>
            <consortium name="Ensembl"/>
        </authorList>
    </citation>
    <scope>IDENTIFICATION</scope>
</reference>
<dbReference type="OrthoDB" id="8742459at2759"/>
<dbReference type="PRINTS" id="PR00237">
    <property type="entry name" value="GPCRRHODOPSN"/>
</dbReference>
<feature type="transmembrane region" description="Helical" evidence="13">
    <location>
        <begin position="223"/>
        <end position="244"/>
    </location>
</feature>
<evidence type="ECO:0000313" key="16">
    <source>
        <dbReference type="Proteomes" id="UP000694569"/>
    </source>
</evidence>
<evidence type="ECO:0000256" key="2">
    <source>
        <dbReference type="ARBA" id="ARBA00010663"/>
    </source>
</evidence>
<organism evidence="15 16">
    <name type="scientific">Leptobrachium leishanense</name>
    <name type="common">Leishan spiny toad</name>
    <dbReference type="NCBI Taxonomy" id="445787"/>
    <lineage>
        <taxon>Eukaryota</taxon>
        <taxon>Metazoa</taxon>
        <taxon>Chordata</taxon>
        <taxon>Craniata</taxon>
        <taxon>Vertebrata</taxon>
        <taxon>Euteleostomi</taxon>
        <taxon>Amphibia</taxon>
        <taxon>Batrachia</taxon>
        <taxon>Anura</taxon>
        <taxon>Pelobatoidea</taxon>
        <taxon>Megophryidae</taxon>
        <taxon>Leptobrachium</taxon>
    </lineage>
</organism>
<evidence type="ECO:0000256" key="13">
    <source>
        <dbReference type="SAM" id="Phobius"/>
    </source>
</evidence>
<proteinExistence type="inferred from homology"/>
<keyword evidence="16" id="KW-1185">Reference proteome</keyword>
<evidence type="ECO:0000256" key="11">
    <source>
        <dbReference type="ARBA" id="ARBA00023224"/>
    </source>
</evidence>
<evidence type="ECO:0000256" key="3">
    <source>
        <dbReference type="ARBA" id="ARBA00022475"/>
    </source>
</evidence>
<dbReference type="SUPFAM" id="SSF81321">
    <property type="entry name" value="Family A G protein-coupled receptor-like"/>
    <property type="match status" value="1"/>
</dbReference>
<accession>A0A8C5PCS7</accession>
<dbReference type="PROSITE" id="PS00237">
    <property type="entry name" value="G_PROTEIN_RECEP_F1_1"/>
    <property type="match status" value="1"/>
</dbReference>
<keyword evidence="7 13" id="KW-0472">Membrane</keyword>
<keyword evidence="10" id="KW-0325">Glycoprotein</keyword>
<keyword evidence="11 12" id="KW-0807">Transducer</keyword>
<feature type="transmembrane region" description="Helical" evidence="13">
    <location>
        <begin position="81"/>
        <end position="110"/>
    </location>
</feature>
<dbReference type="Gene3D" id="1.20.1070.10">
    <property type="entry name" value="Rhodopsin 7-helix transmembrane proteins"/>
    <property type="match status" value="1"/>
</dbReference>
<comment type="similarity">
    <text evidence="2 12">Belongs to the G-protein coupled receptor 1 family.</text>
</comment>
<keyword evidence="3" id="KW-1003">Cell membrane</keyword>
<dbReference type="PROSITE" id="PS50262">
    <property type="entry name" value="G_PROTEIN_RECEP_F1_2"/>
    <property type="match status" value="1"/>
</dbReference>
<feature type="transmembrane region" description="Helical" evidence="13">
    <location>
        <begin position="21"/>
        <end position="42"/>
    </location>
</feature>
<dbReference type="AlphaFoldDB" id="A0A8C5PCS7"/>
<dbReference type="Proteomes" id="UP000694569">
    <property type="component" value="Unplaced"/>
</dbReference>
<evidence type="ECO:0000256" key="5">
    <source>
        <dbReference type="ARBA" id="ARBA00022989"/>
    </source>
</evidence>
<evidence type="ECO:0000313" key="15">
    <source>
        <dbReference type="Ensembl" id="ENSLLEP00000014803.1"/>
    </source>
</evidence>
<dbReference type="PANTHER" id="PTHR24234">
    <property type="entry name" value="LYSOPHOSPHATIDIC ACID RECEPTOR 5/SPHINGOSYLPHOSPHORYLCHOLINE RECEPTOR"/>
    <property type="match status" value="1"/>
</dbReference>
<keyword evidence="5 13" id="KW-1133">Transmembrane helix</keyword>
<protein>
    <recommendedName>
        <fullName evidence="14">G-protein coupled receptors family 1 profile domain-containing protein</fullName>
    </recommendedName>
</protein>
<comment type="subcellular location">
    <subcellularLocation>
        <location evidence="1">Cell membrane</location>
        <topology evidence="1">Multi-pass membrane protein</topology>
    </subcellularLocation>
</comment>
<keyword evidence="8" id="KW-1015">Disulfide bond</keyword>
<keyword evidence="6 12" id="KW-0297">G-protein coupled receptor</keyword>
<evidence type="ECO:0000256" key="8">
    <source>
        <dbReference type="ARBA" id="ARBA00023157"/>
    </source>
</evidence>
<evidence type="ECO:0000256" key="12">
    <source>
        <dbReference type="RuleBase" id="RU000688"/>
    </source>
</evidence>
<dbReference type="GO" id="GO:0004930">
    <property type="term" value="F:G protein-coupled receptor activity"/>
    <property type="evidence" value="ECO:0007669"/>
    <property type="project" value="UniProtKB-KW"/>
</dbReference>
<evidence type="ECO:0000256" key="9">
    <source>
        <dbReference type="ARBA" id="ARBA00023170"/>
    </source>
</evidence>
<dbReference type="GO" id="GO:0005886">
    <property type="term" value="C:plasma membrane"/>
    <property type="evidence" value="ECO:0007669"/>
    <property type="project" value="UniProtKB-SubCell"/>
</dbReference>
<dbReference type="GeneTree" id="ENSGT01150000286937"/>
<dbReference type="PANTHER" id="PTHR24234:SF13">
    <property type="entry name" value="MGC69520 PROTEIN"/>
    <property type="match status" value="1"/>
</dbReference>
<feature type="domain" description="G-protein coupled receptors family 1 profile" evidence="14">
    <location>
        <begin position="33"/>
        <end position="284"/>
    </location>
</feature>
<dbReference type="Ensembl" id="ENSLLET00000015378.1">
    <property type="protein sequence ID" value="ENSLLEP00000014803.1"/>
    <property type="gene ID" value="ENSLLEG00000009424.1"/>
</dbReference>
<name>A0A8C5PCS7_9ANUR</name>
<dbReference type="InterPro" id="IPR017452">
    <property type="entry name" value="GPCR_Rhodpsn_7TM"/>
</dbReference>
<dbReference type="InterPro" id="IPR000276">
    <property type="entry name" value="GPCR_Rhodpsn"/>
</dbReference>
<feature type="transmembrane region" description="Helical" evidence="13">
    <location>
        <begin position="181"/>
        <end position="202"/>
    </location>
</feature>
<feature type="transmembrane region" description="Helical" evidence="13">
    <location>
        <begin position="131"/>
        <end position="150"/>
    </location>
</feature>
<evidence type="ECO:0000256" key="1">
    <source>
        <dbReference type="ARBA" id="ARBA00004651"/>
    </source>
</evidence>
<sequence>MCNETISCPFPDKYEATLFPVIYGLVFTVGLLGNLTAVGIIFRLIRRKNILGVYLANLCASDLMYIFTLPVWITYTANEDWLFGTLTCKIVGFFFNANLYATISFLSCIATDRFVSMVFPLHARVIRSMRTALVICLVVWLIILGSHFYFLSRDDLFTSIQNVELCYERYPMERWMAHLNYFRIFVVFLIPLVVLVFSYCSIIRVIHRNPGLGSEQKKRITGLLLSMTAIFVLCYLPYHVVLFIRSYVSDMGYCNCDIEQRLRPAYRISFSLTSISSALDPFINIFVSDGIKKDLLVELKAAWRCLRFRRRTVKDPINCVPVACDAAAQRNSGLVCTHQTKVQTRL</sequence>
<reference evidence="15" key="2">
    <citation type="submission" date="2025-09" db="UniProtKB">
        <authorList>
            <consortium name="Ensembl"/>
        </authorList>
    </citation>
    <scope>IDENTIFICATION</scope>
</reference>
<evidence type="ECO:0000256" key="10">
    <source>
        <dbReference type="ARBA" id="ARBA00023180"/>
    </source>
</evidence>
<dbReference type="PRINTS" id="PR01157">
    <property type="entry name" value="P2YPURNOCPTR"/>
</dbReference>
<evidence type="ECO:0000256" key="7">
    <source>
        <dbReference type="ARBA" id="ARBA00023136"/>
    </source>
</evidence>
<keyword evidence="4 12" id="KW-0812">Transmembrane</keyword>